<dbReference type="Proteomes" id="UP000033647">
    <property type="component" value="Unassembled WGS sequence"/>
</dbReference>
<dbReference type="PANTHER" id="PTHR47424">
    <property type="entry name" value="REGULATORY PROTEIN GAL4"/>
    <property type="match status" value="1"/>
</dbReference>
<dbReference type="InterPro" id="IPR036864">
    <property type="entry name" value="Zn2-C6_fun-type_DNA-bd_sf"/>
</dbReference>
<keyword evidence="2" id="KW-0805">Transcription regulation</keyword>
<feature type="region of interest" description="Disordered" evidence="5">
    <location>
        <begin position="1"/>
        <end position="31"/>
    </location>
</feature>
<dbReference type="GO" id="GO:0000978">
    <property type="term" value="F:RNA polymerase II cis-regulatory region sequence-specific DNA binding"/>
    <property type="evidence" value="ECO:0007669"/>
    <property type="project" value="TreeGrafter"/>
</dbReference>
<dbReference type="InterPro" id="IPR001138">
    <property type="entry name" value="Zn2Cys6_DnaBD"/>
</dbReference>
<comment type="caution">
    <text evidence="7">The sequence shown here is derived from an EMBL/GenBank/DDBJ whole genome shotgun (WGS) entry which is preliminary data.</text>
</comment>
<dbReference type="Gene3D" id="4.10.240.10">
    <property type="entry name" value="Zn(2)-C6 fungal-type DNA-binding domain"/>
    <property type="match status" value="1"/>
</dbReference>
<keyword evidence="3" id="KW-0804">Transcription</keyword>
<keyword evidence="1" id="KW-0479">Metal-binding</keyword>
<dbReference type="GO" id="GO:0006351">
    <property type="term" value="P:DNA-templated transcription"/>
    <property type="evidence" value="ECO:0007669"/>
    <property type="project" value="InterPro"/>
</dbReference>
<name>A0A0F4GVI6_9PEZI</name>
<dbReference type="GO" id="GO:0008270">
    <property type="term" value="F:zinc ion binding"/>
    <property type="evidence" value="ECO:0007669"/>
    <property type="project" value="InterPro"/>
</dbReference>
<feature type="region of interest" description="Disordered" evidence="5">
    <location>
        <begin position="128"/>
        <end position="174"/>
    </location>
</feature>
<evidence type="ECO:0000313" key="7">
    <source>
        <dbReference type="EMBL" id="KJY01259.1"/>
    </source>
</evidence>
<gene>
    <name evidence="7" type="ORF">TI39_contig298g00018</name>
</gene>
<dbReference type="SMART" id="SM00066">
    <property type="entry name" value="GAL4"/>
    <property type="match status" value="1"/>
</dbReference>
<reference evidence="7 8" key="1">
    <citation type="submission" date="2015-03" db="EMBL/GenBank/DDBJ databases">
        <title>RNA-seq based gene annotation and comparative genomics of four Zymoseptoria species reveal species-specific pathogenicity related genes and transposable element activity.</title>
        <authorList>
            <person name="Grandaubert J."/>
            <person name="Bhattacharyya A."/>
            <person name="Stukenbrock E.H."/>
        </authorList>
    </citation>
    <scope>NUCLEOTIDE SEQUENCE [LARGE SCALE GENOMIC DNA]</scope>
    <source>
        <strain evidence="7 8">Zb18110</strain>
    </source>
</reference>
<sequence>MYHTFQAAPSFPASGDGSKGTRPPGSSSSRRISTTIACIECRRRKIRCDGNQPCGQCNWYQHPELCAYSKPAQRVIPSRKLVERLQSQVEQYHSLFARLFPGKGLEDILSMSREGLVNLAVTLPAATLAPPSAEGPDRNQVRSETVESETANSLEALEQAPEQDSTSGESRKLHAKIQAISDDVNGLSLSIDKASSYTGVSSINAAMKVILKTAPFAWAFISQPSAQTSNPSRATTPPPHVRDPDPYYLPSADVGEKLIESYFKYVHVQMPMVDEEQFRHGYLYGTRRDPAWLSLLNMVFALGSLASSTCDNEEHIAFFQRARKHLIAESFASSSLFVLQAFGLLSGYYLHWLNRPNEAIAIMGGTLRMATALGLHREYGHGKPDQGTGEEISADIRRRTWWTLYVLDSLGSLSTGRPSLGRSGPGITTEVPRIPEQMNNAQYLASLRLLPIIHNISFCKIATKVQDQLAARTLIEFGELFAIDAELEKWREDMPPILRDVVQRSGSQQRQHLENKVSYSSLRASSASINSAFDFSQPPERDRTSCPEMLKIPRAVMYWRYQNLRILMHRPVLLAAALRKTRFANMKDEERLAVSRCRLVAGQSIHDIDASCPENLIAGWNAVWMVYQAVMVPLVSLFSVLSLQTRGRSDGDLQTPSGSEGSAPLPGSDDDVEKWKSEIETAIAFFDRMKQWSVAARKSRDVVQRLYNATTFIDQPSAELHQKMQNREQSALPPTVLQQQSQTMQPAEVDFSAGRPIPLDPSDYQPQEYSARQRWDVTASSGAAVIPDVFFWNDMMWDTLPQNMPDLPPNLGEGIDVVDWWQNGYDTDPDAQSWSQWPHDGT</sequence>
<evidence type="ECO:0000256" key="1">
    <source>
        <dbReference type="ARBA" id="ARBA00022723"/>
    </source>
</evidence>
<feature type="compositionally biased region" description="Low complexity" evidence="5">
    <location>
        <begin position="20"/>
        <end position="31"/>
    </location>
</feature>
<evidence type="ECO:0000313" key="8">
    <source>
        <dbReference type="Proteomes" id="UP000033647"/>
    </source>
</evidence>
<dbReference type="Pfam" id="PF00172">
    <property type="entry name" value="Zn_clus"/>
    <property type="match status" value="1"/>
</dbReference>
<dbReference type="PROSITE" id="PS00463">
    <property type="entry name" value="ZN2_CY6_FUNGAL_1"/>
    <property type="match status" value="1"/>
</dbReference>
<dbReference type="InterPro" id="IPR051127">
    <property type="entry name" value="Fungal_SecMet_Regulators"/>
</dbReference>
<organism evidence="7 8">
    <name type="scientific">Zymoseptoria brevis</name>
    <dbReference type="NCBI Taxonomy" id="1047168"/>
    <lineage>
        <taxon>Eukaryota</taxon>
        <taxon>Fungi</taxon>
        <taxon>Dikarya</taxon>
        <taxon>Ascomycota</taxon>
        <taxon>Pezizomycotina</taxon>
        <taxon>Dothideomycetes</taxon>
        <taxon>Dothideomycetidae</taxon>
        <taxon>Mycosphaerellales</taxon>
        <taxon>Mycosphaerellaceae</taxon>
        <taxon>Zymoseptoria</taxon>
    </lineage>
</organism>
<evidence type="ECO:0000256" key="3">
    <source>
        <dbReference type="ARBA" id="ARBA00023163"/>
    </source>
</evidence>
<dbReference type="GO" id="GO:0000981">
    <property type="term" value="F:DNA-binding transcription factor activity, RNA polymerase II-specific"/>
    <property type="evidence" value="ECO:0007669"/>
    <property type="project" value="InterPro"/>
</dbReference>
<dbReference type="OrthoDB" id="3362851at2759"/>
<evidence type="ECO:0000256" key="5">
    <source>
        <dbReference type="SAM" id="MobiDB-lite"/>
    </source>
</evidence>
<keyword evidence="8" id="KW-1185">Reference proteome</keyword>
<feature type="compositionally biased region" description="Basic and acidic residues" evidence="5">
    <location>
        <begin position="135"/>
        <end position="145"/>
    </location>
</feature>
<dbReference type="CDD" id="cd00067">
    <property type="entry name" value="GAL4"/>
    <property type="match status" value="1"/>
</dbReference>
<protein>
    <recommendedName>
        <fullName evidence="6">Zn(2)-C6 fungal-type domain-containing protein</fullName>
    </recommendedName>
</protein>
<dbReference type="CDD" id="cd12148">
    <property type="entry name" value="fungal_TF_MHR"/>
    <property type="match status" value="1"/>
</dbReference>
<dbReference type="SMART" id="SM00906">
    <property type="entry name" value="Fungal_trans"/>
    <property type="match status" value="1"/>
</dbReference>
<feature type="region of interest" description="Disordered" evidence="5">
    <location>
        <begin position="822"/>
        <end position="842"/>
    </location>
</feature>
<dbReference type="PROSITE" id="PS50048">
    <property type="entry name" value="ZN2_CY6_FUNGAL_2"/>
    <property type="match status" value="1"/>
</dbReference>
<evidence type="ECO:0000256" key="2">
    <source>
        <dbReference type="ARBA" id="ARBA00023015"/>
    </source>
</evidence>
<dbReference type="GO" id="GO:0005634">
    <property type="term" value="C:nucleus"/>
    <property type="evidence" value="ECO:0007669"/>
    <property type="project" value="TreeGrafter"/>
</dbReference>
<dbReference type="EMBL" id="LAFY01000290">
    <property type="protein sequence ID" value="KJY01259.1"/>
    <property type="molecule type" value="Genomic_DNA"/>
</dbReference>
<dbReference type="SUPFAM" id="SSF57701">
    <property type="entry name" value="Zn2/Cys6 DNA-binding domain"/>
    <property type="match status" value="1"/>
</dbReference>
<dbReference type="AlphaFoldDB" id="A0A0F4GVI6"/>
<feature type="region of interest" description="Disordered" evidence="5">
    <location>
        <begin position="649"/>
        <end position="671"/>
    </location>
</feature>
<accession>A0A0F4GVI6</accession>
<keyword evidence="4" id="KW-0539">Nucleus</keyword>
<dbReference type="PANTHER" id="PTHR47424:SF5">
    <property type="entry name" value="ZN(II)2CYS6 TRANSCRIPTION FACTOR (EUROFUNG)"/>
    <property type="match status" value="1"/>
</dbReference>
<dbReference type="InterPro" id="IPR007219">
    <property type="entry name" value="XnlR_reg_dom"/>
</dbReference>
<evidence type="ECO:0000259" key="6">
    <source>
        <dbReference type="PROSITE" id="PS50048"/>
    </source>
</evidence>
<evidence type="ECO:0000256" key="4">
    <source>
        <dbReference type="ARBA" id="ARBA00023242"/>
    </source>
</evidence>
<feature type="domain" description="Zn(2)-C6 fungal-type" evidence="6">
    <location>
        <begin position="37"/>
        <end position="68"/>
    </location>
</feature>
<proteinExistence type="predicted"/>
<dbReference type="Pfam" id="PF04082">
    <property type="entry name" value="Fungal_trans"/>
    <property type="match status" value="1"/>
</dbReference>
<dbReference type="GO" id="GO:0000435">
    <property type="term" value="P:positive regulation of transcription from RNA polymerase II promoter by galactose"/>
    <property type="evidence" value="ECO:0007669"/>
    <property type="project" value="TreeGrafter"/>
</dbReference>